<comment type="similarity">
    <text evidence="1">Belongs to the methyltransferase superfamily.</text>
</comment>
<dbReference type="GO" id="GO:0032259">
    <property type="term" value="P:methylation"/>
    <property type="evidence" value="ECO:0007669"/>
    <property type="project" value="UniProtKB-KW"/>
</dbReference>
<dbReference type="EMBL" id="JBHTJP010000032">
    <property type="protein sequence ID" value="MFD0975591.1"/>
    <property type="molecule type" value="Genomic_DNA"/>
</dbReference>
<gene>
    <name evidence="5" type="ORF">ACFQ1G_02195</name>
</gene>
<dbReference type="Pfam" id="PF08241">
    <property type="entry name" value="Methyltransf_11"/>
    <property type="match status" value="1"/>
</dbReference>
<proteinExistence type="inferred from homology"/>
<evidence type="ECO:0000259" key="4">
    <source>
        <dbReference type="Pfam" id="PF08241"/>
    </source>
</evidence>
<dbReference type="GO" id="GO:0008168">
    <property type="term" value="F:methyltransferase activity"/>
    <property type="evidence" value="ECO:0007669"/>
    <property type="project" value="UniProtKB-KW"/>
</dbReference>
<evidence type="ECO:0000256" key="2">
    <source>
        <dbReference type="ARBA" id="ARBA00022603"/>
    </source>
</evidence>
<dbReference type="PANTHER" id="PTHR44942">
    <property type="entry name" value="METHYLTRANSF_11 DOMAIN-CONTAINING PROTEIN"/>
    <property type="match status" value="1"/>
</dbReference>
<dbReference type="RefSeq" id="WP_380736627.1">
    <property type="nucleotide sequence ID" value="NZ_JBHTJP010000032.1"/>
</dbReference>
<dbReference type="CDD" id="cd02440">
    <property type="entry name" value="AdoMet_MTases"/>
    <property type="match status" value="1"/>
</dbReference>
<protein>
    <submittedName>
        <fullName evidence="5">Class I SAM-dependent methyltransferase</fullName>
        <ecNumber evidence="5">2.1.1.-</ecNumber>
    </submittedName>
</protein>
<dbReference type="InterPro" id="IPR029063">
    <property type="entry name" value="SAM-dependent_MTases_sf"/>
</dbReference>
<dbReference type="SUPFAM" id="SSF53335">
    <property type="entry name" value="S-adenosyl-L-methionine-dependent methyltransferases"/>
    <property type="match status" value="1"/>
</dbReference>
<dbReference type="EC" id="2.1.1.-" evidence="5"/>
<keyword evidence="2 5" id="KW-0489">Methyltransferase</keyword>
<dbReference type="PANTHER" id="PTHR44942:SF4">
    <property type="entry name" value="METHYLTRANSFERASE TYPE 11 DOMAIN-CONTAINING PROTEIN"/>
    <property type="match status" value="1"/>
</dbReference>
<reference evidence="6" key="1">
    <citation type="journal article" date="2019" name="Int. J. Syst. Evol. Microbiol.">
        <title>The Global Catalogue of Microorganisms (GCM) 10K type strain sequencing project: providing services to taxonomists for standard genome sequencing and annotation.</title>
        <authorList>
            <consortium name="The Broad Institute Genomics Platform"/>
            <consortium name="The Broad Institute Genome Sequencing Center for Infectious Disease"/>
            <person name="Wu L."/>
            <person name="Ma J."/>
        </authorList>
    </citation>
    <scope>NUCLEOTIDE SEQUENCE [LARGE SCALE GENOMIC DNA]</scope>
    <source>
        <strain evidence="6">CCUG 60898</strain>
    </source>
</reference>
<keyword evidence="3 5" id="KW-0808">Transferase</keyword>
<sequence length="243" mass="28477">MKDNFSRNSDKYALYRPGYPEELFQYLKGLTTQKQRAWDCGTGNGQVASKLSEFMTEVYATDISEQQLSQAIKKANITYSKQPAESTNFPEKCFDLITIAQAIHWFNFQDFYKEVRRVLKPTGYIAVIGYGLFRCNLETENIIDHLYRDILGEYWDAERQYLEGNYQGIPFPFREIKTPEFQLSEKWSFEHLTGYLNTWSAVKHYEKATGENPVLFVREELQRAFGQEGKVIFPTLFRVGMLR</sequence>
<evidence type="ECO:0000256" key="1">
    <source>
        <dbReference type="ARBA" id="ARBA00008361"/>
    </source>
</evidence>
<evidence type="ECO:0000313" key="6">
    <source>
        <dbReference type="Proteomes" id="UP001597100"/>
    </source>
</evidence>
<dbReference type="Proteomes" id="UP001597100">
    <property type="component" value="Unassembled WGS sequence"/>
</dbReference>
<keyword evidence="6" id="KW-1185">Reference proteome</keyword>
<organism evidence="5 6">
    <name type="scientific">Salinimicrobium gaetbulicola</name>
    <dbReference type="NCBI Taxonomy" id="999702"/>
    <lineage>
        <taxon>Bacteria</taxon>
        <taxon>Pseudomonadati</taxon>
        <taxon>Bacteroidota</taxon>
        <taxon>Flavobacteriia</taxon>
        <taxon>Flavobacteriales</taxon>
        <taxon>Flavobacteriaceae</taxon>
        <taxon>Salinimicrobium</taxon>
    </lineage>
</organism>
<comment type="caution">
    <text evidence="5">The sequence shown here is derived from an EMBL/GenBank/DDBJ whole genome shotgun (WGS) entry which is preliminary data.</text>
</comment>
<evidence type="ECO:0000256" key="3">
    <source>
        <dbReference type="ARBA" id="ARBA00022679"/>
    </source>
</evidence>
<dbReference type="InterPro" id="IPR051052">
    <property type="entry name" value="Diverse_substrate_MTase"/>
</dbReference>
<dbReference type="Gene3D" id="3.40.50.150">
    <property type="entry name" value="Vaccinia Virus protein VP39"/>
    <property type="match status" value="1"/>
</dbReference>
<feature type="domain" description="Methyltransferase type 11" evidence="4">
    <location>
        <begin position="39"/>
        <end position="126"/>
    </location>
</feature>
<name>A0ABW3IC71_9FLAO</name>
<accession>A0ABW3IC71</accession>
<dbReference type="InterPro" id="IPR013216">
    <property type="entry name" value="Methyltransf_11"/>
</dbReference>
<evidence type="ECO:0000313" key="5">
    <source>
        <dbReference type="EMBL" id="MFD0975591.1"/>
    </source>
</evidence>